<comment type="catalytic activity">
    <reaction evidence="11">
        <text>ATP + H2O = ADP + phosphate + H(+)</text>
        <dbReference type="Rhea" id="RHEA:13065"/>
        <dbReference type="ChEBI" id="CHEBI:15377"/>
        <dbReference type="ChEBI" id="CHEBI:15378"/>
        <dbReference type="ChEBI" id="CHEBI:30616"/>
        <dbReference type="ChEBI" id="CHEBI:43474"/>
        <dbReference type="ChEBI" id="CHEBI:456216"/>
        <dbReference type="EC" id="5.6.2.4"/>
    </reaction>
</comment>
<dbReference type="Gene3D" id="3.40.50.300">
    <property type="entry name" value="P-loop containing nucleotide triphosphate hydrolases"/>
    <property type="match status" value="3"/>
</dbReference>
<name>A0A151CE57_9BACT</name>
<dbReference type="CDD" id="cd18807">
    <property type="entry name" value="SF1_C_UvrD"/>
    <property type="match status" value="1"/>
</dbReference>
<dbReference type="GO" id="GO:0000725">
    <property type="term" value="P:recombinational repair"/>
    <property type="evidence" value="ECO:0007669"/>
    <property type="project" value="TreeGrafter"/>
</dbReference>
<dbReference type="SUPFAM" id="SSF52540">
    <property type="entry name" value="P-loop containing nucleoside triphosphate hydrolases"/>
    <property type="match status" value="1"/>
</dbReference>
<evidence type="ECO:0000313" key="15">
    <source>
        <dbReference type="EMBL" id="KYJ85754.1"/>
    </source>
</evidence>
<protein>
    <recommendedName>
        <fullName evidence="9">DNA 3'-5' helicase</fullName>
        <ecNumber evidence="9">5.6.2.4</ecNumber>
    </recommendedName>
    <alternativeName>
        <fullName evidence="10">DNA 3'-5' helicase II</fullName>
    </alternativeName>
</protein>
<evidence type="ECO:0000259" key="14">
    <source>
        <dbReference type="PROSITE" id="PS51217"/>
    </source>
</evidence>
<keyword evidence="6" id="KW-0238">DNA-binding</keyword>
<gene>
    <name evidence="15" type="ORF">AS592_03170</name>
</gene>
<accession>A0A151CE57</accession>
<dbReference type="EMBL" id="LNKT01000067">
    <property type="protein sequence ID" value="KYJ85754.1"/>
    <property type="molecule type" value="Genomic_DNA"/>
</dbReference>
<comment type="caution">
    <text evidence="15">The sequence shown here is derived from an EMBL/GenBank/DDBJ whole genome shotgun (WGS) entry which is preliminary data.</text>
</comment>
<feature type="binding site" evidence="12">
    <location>
        <begin position="25"/>
        <end position="32"/>
    </location>
    <ligand>
        <name>ATP</name>
        <dbReference type="ChEBI" id="CHEBI:30616"/>
    </ligand>
</feature>
<evidence type="ECO:0000256" key="7">
    <source>
        <dbReference type="ARBA" id="ARBA00023235"/>
    </source>
</evidence>
<keyword evidence="4 12" id="KW-0347">Helicase</keyword>
<evidence type="ECO:0000256" key="11">
    <source>
        <dbReference type="ARBA" id="ARBA00048988"/>
    </source>
</evidence>
<dbReference type="STRING" id="1630136.AS592_03170"/>
<dbReference type="PROSITE" id="PS51198">
    <property type="entry name" value="UVRD_HELICASE_ATP_BIND"/>
    <property type="match status" value="1"/>
</dbReference>
<evidence type="ECO:0000256" key="2">
    <source>
        <dbReference type="ARBA" id="ARBA00022741"/>
    </source>
</evidence>
<comment type="similarity">
    <text evidence="1">Belongs to the helicase family. UvrD subfamily.</text>
</comment>
<dbReference type="AlphaFoldDB" id="A0A151CE57"/>
<dbReference type="GO" id="GO:0033202">
    <property type="term" value="C:DNA helicase complex"/>
    <property type="evidence" value="ECO:0007669"/>
    <property type="project" value="TreeGrafter"/>
</dbReference>
<evidence type="ECO:0000256" key="10">
    <source>
        <dbReference type="ARBA" id="ARBA00034923"/>
    </source>
</evidence>
<dbReference type="InterPro" id="IPR013986">
    <property type="entry name" value="DExx_box_DNA_helicase_dom_sf"/>
</dbReference>
<keyword evidence="3 12" id="KW-0378">Hydrolase</keyword>
<dbReference type="PANTHER" id="PTHR11070:SF2">
    <property type="entry name" value="ATP-DEPENDENT DNA HELICASE SRS2"/>
    <property type="match status" value="1"/>
</dbReference>
<reference evidence="15 16" key="1">
    <citation type="submission" date="2015-11" db="EMBL/GenBank/DDBJ databases">
        <title>Draft genome of Sulfurovum riftiae 1812E, a member of the Epsilonproteobacteria isolated from the tube of the deep-sea hydrothermal vent tubewom Riftia pachyptila.</title>
        <authorList>
            <person name="Vetriani C."/>
            <person name="Giovannelli D."/>
        </authorList>
    </citation>
    <scope>NUCLEOTIDE SEQUENCE [LARGE SCALE GENOMIC DNA]</scope>
    <source>
        <strain evidence="15 16">1812E</strain>
    </source>
</reference>
<keyword evidence="16" id="KW-1185">Reference proteome</keyword>
<evidence type="ECO:0000256" key="6">
    <source>
        <dbReference type="ARBA" id="ARBA00023125"/>
    </source>
</evidence>
<dbReference type="GO" id="GO:0043138">
    <property type="term" value="F:3'-5' DNA helicase activity"/>
    <property type="evidence" value="ECO:0007669"/>
    <property type="project" value="UniProtKB-EC"/>
</dbReference>
<dbReference type="InterPro" id="IPR014017">
    <property type="entry name" value="DNA_helicase_UvrD-like_C"/>
</dbReference>
<dbReference type="PROSITE" id="PS51217">
    <property type="entry name" value="UVRD_HELICASE_CTER"/>
    <property type="match status" value="1"/>
</dbReference>
<dbReference type="Gene3D" id="1.10.10.160">
    <property type="match status" value="1"/>
</dbReference>
<dbReference type="Proteomes" id="UP000075359">
    <property type="component" value="Unassembled WGS sequence"/>
</dbReference>
<dbReference type="GO" id="GO:0016887">
    <property type="term" value="F:ATP hydrolysis activity"/>
    <property type="evidence" value="ECO:0007669"/>
    <property type="project" value="RHEA"/>
</dbReference>
<evidence type="ECO:0000313" key="16">
    <source>
        <dbReference type="Proteomes" id="UP000075359"/>
    </source>
</evidence>
<evidence type="ECO:0000256" key="3">
    <source>
        <dbReference type="ARBA" id="ARBA00022801"/>
    </source>
</evidence>
<organism evidence="15 16">
    <name type="scientific">Sulfurovum riftiae</name>
    <dbReference type="NCBI Taxonomy" id="1630136"/>
    <lineage>
        <taxon>Bacteria</taxon>
        <taxon>Pseudomonadati</taxon>
        <taxon>Campylobacterota</taxon>
        <taxon>Epsilonproteobacteria</taxon>
        <taxon>Campylobacterales</taxon>
        <taxon>Sulfurovaceae</taxon>
        <taxon>Sulfurovum</taxon>
    </lineage>
</organism>
<dbReference type="RefSeq" id="WP_067332176.1">
    <property type="nucleotide sequence ID" value="NZ_LNKT01000067.1"/>
</dbReference>
<dbReference type="CDD" id="cd17932">
    <property type="entry name" value="DEXQc_UvrD"/>
    <property type="match status" value="1"/>
</dbReference>
<dbReference type="GO" id="GO:0005524">
    <property type="term" value="F:ATP binding"/>
    <property type="evidence" value="ECO:0007669"/>
    <property type="project" value="UniProtKB-UniRule"/>
</dbReference>
<evidence type="ECO:0000256" key="5">
    <source>
        <dbReference type="ARBA" id="ARBA00022840"/>
    </source>
</evidence>
<feature type="domain" description="UvrD-like helicase ATP-binding" evidence="13">
    <location>
        <begin position="4"/>
        <end position="277"/>
    </location>
</feature>
<evidence type="ECO:0000256" key="9">
    <source>
        <dbReference type="ARBA" id="ARBA00034808"/>
    </source>
</evidence>
<dbReference type="EC" id="5.6.2.4" evidence="9"/>
<keyword evidence="5 12" id="KW-0067">ATP-binding</keyword>
<evidence type="ECO:0000256" key="12">
    <source>
        <dbReference type="PROSITE-ProRule" id="PRU00560"/>
    </source>
</evidence>
<dbReference type="Pfam" id="PF13361">
    <property type="entry name" value="UvrD_C"/>
    <property type="match status" value="1"/>
</dbReference>
<evidence type="ECO:0000256" key="4">
    <source>
        <dbReference type="ARBA" id="ARBA00022806"/>
    </source>
</evidence>
<proteinExistence type="inferred from homology"/>
<evidence type="ECO:0000256" key="1">
    <source>
        <dbReference type="ARBA" id="ARBA00009922"/>
    </source>
</evidence>
<dbReference type="Pfam" id="PF00580">
    <property type="entry name" value="UvrD-helicase"/>
    <property type="match status" value="1"/>
</dbReference>
<dbReference type="OrthoDB" id="9810135at2"/>
<keyword evidence="2 12" id="KW-0547">Nucleotide-binding</keyword>
<dbReference type="InterPro" id="IPR027417">
    <property type="entry name" value="P-loop_NTPase"/>
</dbReference>
<evidence type="ECO:0000256" key="8">
    <source>
        <dbReference type="ARBA" id="ARBA00034617"/>
    </source>
</evidence>
<dbReference type="GO" id="GO:0003677">
    <property type="term" value="F:DNA binding"/>
    <property type="evidence" value="ECO:0007669"/>
    <property type="project" value="UniProtKB-KW"/>
</dbReference>
<evidence type="ECO:0000259" key="13">
    <source>
        <dbReference type="PROSITE" id="PS51198"/>
    </source>
</evidence>
<dbReference type="PANTHER" id="PTHR11070">
    <property type="entry name" value="UVRD / RECB / PCRA DNA HELICASE FAMILY MEMBER"/>
    <property type="match status" value="1"/>
</dbReference>
<dbReference type="InterPro" id="IPR000212">
    <property type="entry name" value="DNA_helicase_UvrD/REP"/>
</dbReference>
<dbReference type="Gene3D" id="1.10.486.10">
    <property type="entry name" value="PCRA, domain 4"/>
    <property type="match status" value="2"/>
</dbReference>
<comment type="catalytic activity">
    <reaction evidence="8">
        <text>Couples ATP hydrolysis with the unwinding of duplex DNA by translocating in the 3'-5' direction.</text>
        <dbReference type="EC" id="5.6.2.4"/>
    </reaction>
</comment>
<dbReference type="InterPro" id="IPR014016">
    <property type="entry name" value="UvrD-like_ATP-bd"/>
</dbReference>
<feature type="domain" description="UvrD-like helicase C-terminal" evidence="14">
    <location>
        <begin position="278"/>
        <end position="599"/>
    </location>
</feature>
<keyword evidence="7" id="KW-0413">Isomerase</keyword>
<sequence>MPLSTLNAEQLSAATAPLGQNLIIASAGTGKTSTIVGRIAHLLQNGMDPSKILLLTFTNKAAGEMIARLERYFPKKIVSKIESGTFHAVSYRWLKELHPNLALKQPSELKTLFRSIYEKRNFERMNLPLAPFSATYLYEMYSLYQNASLEGFDEWFLEKYPEHDVIMDAYMDIVQEFEKEKIDYGFASFNDLLLRIKTYLESNTIHFEEVLVDEYQDTNTLQGALIDTLRPRSLFCVGDYDQSIYAFNGANIENIATFSTRYPEANVFTLKTNYRSTAPILSLANRVIERNERIYPKKLEVGRHGKTHPPRLLMYNDLFEQYQSIAQSIKHTHVPNDNIAVIFRNNSSADGIEASLREVGIPCKRKGGTSFFDAKEIKFLLDLLSLLVNPKDMMAFIHIFEYASGVGSALSKEFFQCFLHFGNGNFMQGVLYPVNSELPNLKPNKNVQLGLFDDDHEIGSATRFKHLDLPGNVYGHPLLKHPRIIQDGVKFFNDFYTLMNDIRAERDPAKILRTATSSKLYSGIIDMLSTQRGRLKSGEVDEEKKKLARERILRKAGLLLDLSRQYKELGRFVNAMVLGGGELSEGEGVNLLTVHASKGLEFPEVYVVDLVDGRFPNRKMMSSIEEERRLFYVAVTRAKDKLYLSLAKYDKVKKIDYKPSQFLHEAGLVKGEFVEPEPKKARKKKTAETDQ</sequence>
<dbReference type="GO" id="GO:0005829">
    <property type="term" value="C:cytosol"/>
    <property type="evidence" value="ECO:0007669"/>
    <property type="project" value="TreeGrafter"/>
</dbReference>